<dbReference type="Gene3D" id="1.20.58.60">
    <property type="match status" value="2"/>
</dbReference>
<dbReference type="EMBL" id="JOJR01001062">
    <property type="protein sequence ID" value="RCN32600.1"/>
    <property type="molecule type" value="Genomic_DNA"/>
</dbReference>
<keyword evidence="4" id="KW-1185">Reference proteome</keyword>
<dbReference type="STRING" id="29170.A0A368FP32"/>
<gene>
    <name evidence="3" type="ORF">ANCCAN_21588</name>
</gene>
<dbReference type="SUPFAM" id="SSF46966">
    <property type="entry name" value="Spectrin repeat"/>
    <property type="match status" value="2"/>
</dbReference>
<protein>
    <submittedName>
        <fullName evidence="3">Spectrin repeat-containing domain protein</fullName>
    </submittedName>
</protein>
<evidence type="ECO:0000256" key="1">
    <source>
        <dbReference type="SAM" id="Coils"/>
    </source>
</evidence>
<accession>A0A368FP32</accession>
<organism evidence="3 4">
    <name type="scientific">Ancylostoma caninum</name>
    <name type="common">Dog hookworm</name>
    <dbReference type="NCBI Taxonomy" id="29170"/>
    <lineage>
        <taxon>Eukaryota</taxon>
        <taxon>Metazoa</taxon>
        <taxon>Ecdysozoa</taxon>
        <taxon>Nematoda</taxon>
        <taxon>Chromadorea</taxon>
        <taxon>Rhabditida</taxon>
        <taxon>Rhabditina</taxon>
        <taxon>Rhabditomorpha</taxon>
        <taxon>Strongyloidea</taxon>
        <taxon>Ancylostomatidae</taxon>
        <taxon>Ancylostomatinae</taxon>
        <taxon>Ancylostoma</taxon>
    </lineage>
</organism>
<proteinExistence type="predicted"/>
<evidence type="ECO:0000313" key="3">
    <source>
        <dbReference type="EMBL" id="RCN32600.1"/>
    </source>
</evidence>
<reference evidence="3 4" key="1">
    <citation type="submission" date="2014-10" db="EMBL/GenBank/DDBJ databases">
        <title>Draft genome of the hookworm Ancylostoma caninum.</title>
        <authorList>
            <person name="Mitreva M."/>
        </authorList>
    </citation>
    <scope>NUCLEOTIDE SEQUENCE [LARGE SCALE GENOMIC DNA]</scope>
    <source>
        <strain evidence="3 4">Baltimore</strain>
    </source>
</reference>
<feature type="coiled-coil region" evidence="1">
    <location>
        <begin position="397"/>
        <end position="424"/>
    </location>
</feature>
<dbReference type="OrthoDB" id="10057795at2759"/>
<feature type="region of interest" description="Disordered" evidence="2">
    <location>
        <begin position="324"/>
        <end position="350"/>
    </location>
</feature>
<dbReference type="InterPro" id="IPR002017">
    <property type="entry name" value="Spectrin_repeat"/>
</dbReference>
<evidence type="ECO:0000256" key="2">
    <source>
        <dbReference type="SAM" id="MobiDB-lite"/>
    </source>
</evidence>
<evidence type="ECO:0000313" key="4">
    <source>
        <dbReference type="Proteomes" id="UP000252519"/>
    </source>
</evidence>
<dbReference type="Pfam" id="PF00435">
    <property type="entry name" value="Spectrin"/>
    <property type="match status" value="2"/>
</dbReference>
<dbReference type="Proteomes" id="UP000252519">
    <property type="component" value="Unassembled WGS sequence"/>
</dbReference>
<name>A0A368FP32_ANCCA</name>
<dbReference type="CDD" id="cd00176">
    <property type="entry name" value="SPEC"/>
    <property type="match status" value="1"/>
</dbReference>
<feature type="compositionally biased region" description="Polar residues" evidence="2">
    <location>
        <begin position="324"/>
        <end position="333"/>
    </location>
</feature>
<dbReference type="SMART" id="SM00150">
    <property type="entry name" value="SPEC"/>
    <property type="match status" value="2"/>
</dbReference>
<sequence>MLAFPCGQAENRVDLPAKFLVFRGQLLCGKAENEEERVAIEGQLRVVNGRWEELRELSMHRQNALQLSLNRLQTKQLAAIDKWLSGMECEMMSCEPLADNQDAALRQIEAHTQLQAKIHAFQDTINDLSSFVAVVDEGESSDERVGALELSLHSIGERWRAICEWAEVRASQLDGLAELCAQTTEVFNTLCEWLKQREHELLGLKSAHHLEEPEQVAEQVRKLQRAEAALEAEHGSFVRLSQLSCELVARLEKGNGAAANEVRRRLDTVTQRWDNLVARIEEHSRTLVQSGKADVRQFLAATGPQAGPSAIDQNVKADRVVKPTESSLKSTTMEALAADPGETTTDTEPEEATHQIVERFLKHVAKLTAEMEPLQAWTSTFSVSRKPDQVRKMISICQEKLIEIKDQEAKVNRLQLELEHMHLSADLTPAHLKRANDAFEKFAKGWARIVTKISEAMNVLTGHDEADEEQVVAKGIEQWIEGCDK</sequence>
<keyword evidence="1" id="KW-0175">Coiled coil</keyword>
<comment type="caution">
    <text evidence="3">The sequence shown here is derived from an EMBL/GenBank/DDBJ whole genome shotgun (WGS) entry which is preliminary data.</text>
</comment>
<dbReference type="InterPro" id="IPR018159">
    <property type="entry name" value="Spectrin/alpha-actinin"/>
</dbReference>
<dbReference type="AlphaFoldDB" id="A0A368FP32"/>